<feature type="compositionally biased region" description="Basic and acidic residues" evidence="2">
    <location>
        <begin position="18"/>
        <end position="36"/>
    </location>
</feature>
<protein>
    <submittedName>
        <fullName evidence="5">Retrovirus-related Pol polyprotein from transposon 17.6</fullName>
    </submittedName>
</protein>
<evidence type="ECO:0000256" key="1">
    <source>
        <dbReference type="PROSITE-ProRule" id="PRU00047"/>
    </source>
</evidence>
<feature type="domain" description="WRKY" evidence="4">
    <location>
        <begin position="35"/>
        <end position="92"/>
    </location>
</feature>
<dbReference type="OrthoDB" id="1751274at2759"/>
<feature type="domain" description="CCHC-type" evidence="3">
    <location>
        <begin position="75"/>
        <end position="90"/>
    </location>
</feature>
<evidence type="ECO:0000259" key="4">
    <source>
        <dbReference type="PROSITE" id="PS50811"/>
    </source>
</evidence>
<reference evidence="5" key="1">
    <citation type="submission" date="2020-09" db="EMBL/GenBank/DDBJ databases">
        <title>Genome-Enabled Discovery of Anthraquinone Biosynthesis in Senna tora.</title>
        <authorList>
            <person name="Kang S.-H."/>
            <person name="Pandey R.P."/>
            <person name="Lee C.-M."/>
            <person name="Sim J.-S."/>
            <person name="Jeong J.-T."/>
            <person name="Choi B.-S."/>
            <person name="Jung M."/>
            <person name="Ginzburg D."/>
            <person name="Zhao K."/>
            <person name="Won S.Y."/>
            <person name="Oh T.-J."/>
            <person name="Yu Y."/>
            <person name="Kim N.-H."/>
            <person name="Lee O.R."/>
            <person name="Lee T.-H."/>
            <person name="Bashyal P."/>
            <person name="Kim T.-S."/>
            <person name="Lee W.-H."/>
            <person name="Kawkins C."/>
            <person name="Kim C.-K."/>
            <person name="Kim J.S."/>
            <person name="Ahn B.O."/>
            <person name="Rhee S.Y."/>
            <person name="Sohng J.K."/>
        </authorList>
    </citation>
    <scope>NUCLEOTIDE SEQUENCE</scope>
    <source>
        <tissue evidence="5">Leaf</tissue>
    </source>
</reference>
<gene>
    <name evidence="5" type="ORF">G2W53_039885</name>
</gene>
<dbReference type="GO" id="GO:0008270">
    <property type="term" value="F:zinc ion binding"/>
    <property type="evidence" value="ECO:0007669"/>
    <property type="project" value="UniProtKB-KW"/>
</dbReference>
<keyword evidence="1" id="KW-0863">Zinc-finger</keyword>
<dbReference type="AlphaFoldDB" id="A0A834W8C3"/>
<dbReference type="InterPro" id="IPR001878">
    <property type="entry name" value="Znf_CCHC"/>
</dbReference>
<sequence length="156" mass="17289">MAWAMREQANATNQILRHMQEERDRRPPARPNEADAYRGNNKGKKPMLGNNAPNPYYKCGRSHGGRPCLFGQSVCYNCRKSGHFAKDCSQPKKTGDGAKPPTKGRVFTLKGNEADESDDLVAGHETLMDPMVLGWGGPRHDIGCEPQGITPRISRQ</sequence>
<accession>A0A834W8C3</accession>
<dbReference type="Pfam" id="PF00098">
    <property type="entry name" value="zf-CCHC"/>
    <property type="match status" value="1"/>
</dbReference>
<evidence type="ECO:0000259" key="3">
    <source>
        <dbReference type="PROSITE" id="PS50158"/>
    </source>
</evidence>
<dbReference type="InterPro" id="IPR036875">
    <property type="entry name" value="Znf_CCHC_sf"/>
</dbReference>
<dbReference type="Proteomes" id="UP000634136">
    <property type="component" value="Unassembled WGS sequence"/>
</dbReference>
<evidence type="ECO:0000256" key="2">
    <source>
        <dbReference type="SAM" id="MobiDB-lite"/>
    </source>
</evidence>
<name>A0A834W8C3_9FABA</name>
<feature type="region of interest" description="Disordered" evidence="2">
    <location>
        <begin position="1"/>
        <end position="56"/>
    </location>
</feature>
<dbReference type="SMART" id="SM00343">
    <property type="entry name" value="ZnF_C2HC"/>
    <property type="match status" value="1"/>
</dbReference>
<dbReference type="Gene3D" id="4.10.60.10">
    <property type="entry name" value="Zinc finger, CCHC-type"/>
    <property type="match status" value="1"/>
</dbReference>
<dbReference type="GO" id="GO:0003700">
    <property type="term" value="F:DNA-binding transcription factor activity"/>
    <property type="evidence" value="ECO:0007669"/>
    <property type="project" value="InterPro"/>
</dbReference>
<proteinExistence type="predicted"/>
<evidence type="ECO:0000313" key="6">
    <source>
        <dbReference type="Proteomes" id="UP000634136"/>
    </source>
</evidence>
<keyword evidence="1" id="KW-0479">Metal-binding</keyword>
<dbReference type="EMBL" id="JAAIUW010000012">
    <property type="protein sequence ID" value="KAF7807724.1"/>
    <property type="molecule type" value="Genomic_DNA"/>
</dbReference>
<dbReference type="GO" id="GO:0043565">
    <property type="term" value="F:sequence-specific DNA binding"/>
    <property type="evidence" value="ECO:0007669"/>
    <property type="project" value="InterPro"/>
</dbReference>
<comment type="caution">
    <text evidence="5">The sequence shown here is derived from an EMBL/GenBank/DDBJ whole genome shotgun (WGS) entry which is preliminary data.</text>
</comment>
<dbReference type="SUPFAM" id="SSF57756">
    <property type="entry name" value="Retrovirus zinc finger-like domains"/>
    <property type="match status" value="1"/>
</dbReference>
<keyword evidence="1" id="KW-0862">Zinc</keyword>
<dbReference type="PROSITE" id="PS50811">
    <property type="entry name" value="WRKY"/>
    <property type="match status" value="1"/>
</dbReference>
<keyword evidence="6" id="KW-1185">Reference proteome</keyword>
<dbReference type="InterPro" id="IPR003657">
    <property type="entry name" value="WRKY_dom"/>
</dbReference>
<organism evidence="5 6">
    <name type="scientific">Senna tora</name>
    <dbReference type="NCBI Taxonomy" id="362788"/>
    <lineage>
        <taxon>Eukaryota</taxon>
        <taxon>Viridiplantae</taxon>
        <taxon>Streptophyta</taxon>
        <taxon>Embryophyta</taxon>
        <taxon>Tracheophyta</taxon>
        <taxon>Spermatophyta</taxon>
        <taxon>Magnoliopsida</taxon>
        <taxon>eudicotyledons</taxon>
        <taxon>Gunneridae</taxon>
        <taxon>Pentapetalae</taxon>
        <taxon>rosids</taxon>
        <taxon>fabids</taxon>
        <taxon>Fabales</taxon>
        <taxon>Fabaceae</taxon>
        <taxon>Caesalpinioideae</taxon>
        <taxon>Cassia clade</taxon>
        <taxon>Senna</taxon>
    </lineage>
</organism>
<evidence type="ECO:0000313" key="5">
    <source>
        <dbReference type="EMBL" id="KAF7807724.1"/>
    </source>
</evidence>
<dbReference type="PROSITE" id="PS50158">
    <property type="entry name" value="ZF_CCHC"/>
    <property type="match status" value="1"/>
</dbReference>